<evidence type="ECO:0000313" key="3">
    <source>
        <dbReference type="Proteomes" id="UP000184267"/>
    </source>
</evidence>
<dbReference type="SUPFAM" id="SSF56672">
    <property type="entry name" value="DNA/RNA polymerases"/>
    <property type="match status" value="1"/>
</dbReference>
<accession>A0A1M2VGX1</accession>
<dbReference type="OrthoDB" id="2756789at2759"/>
<dbReference type="EMBL" id="MNAD01001256">
    <property type="protein sequence ID" value="OJT06796.1"/>
    <property type="molecule type" value="Genomic_DNA"/>
</dbReference>
<dbReference type="PANTHER" id="PTHR47027:SF20">
    <property type="entry name" value="REVERSE TRANSCRIPTASE-LIKE PROTEIN WITH RNA-DIRECTED DNA POLYMERASE DOMAIN"/>
    <property type="match status" value="1"/>
</dbReference>
<evidence type="ECO:0000313" key="2">
    <source>
        <dbReference type="EMBL" id="OJT06796.1"/>
    </source>
</evidence>
<dbReference type="Proteomes" id="UP000184267">
    <property type="component" value="Unassembled WGS sequence"/>
</dbReference>
<dbReference type="PROSITE" id="PS50878">
    <property type="entry name" value="RT_POL"/>
    <property type="match status" value="1"/>
</dbReference>
<evidence type="ECO:0000259" key="1">
    <source>
        <dbReference type="PROSITE" id="PS50878"/>
    </source>
</evidence>
<keyword evidence="3" id="KW-1185">Reference proteome</keyword>
<sequence length="628" mass="70197">MQLSTTQGFSHLFNKKGKSASDPTGYHNIGLESCLLKTLTLLIDRRLREWSDTEDLVPPLQNGFRAGYRTENNVFALRTAAEQAQSQGKTLWVALVDLTNAFPSVNQATLWSKLRSLGAGGPLFDWLRMLYSRMRYFARYNSEYSDFFRALAGILIGDPASPILWNLFLSDFTCDANLDDVWLGELCVPYLAQADDVLLLSTSPEGLQSKLNCLAAWCLRNGLAVNVTKSYPMAFGPLPCSLPRITLNGMPLRLTESTPYVGVTLSSTKRNIFAVHRASQAKKGWRVACASLGLEVYIGPIPPLFARKLYNARVHPHLISGCVVDLDVNITDLHALEKVQHVFARRVSRLPEHTHILPVLMDLGMRPVRYSRMLAALVMLEGLVTTAPAVPKAALACSVSLVAHGHISWAGDLYHALRALPVPVDWDFRTPPTLDRVRDVRNQVLASLLQSALLCISGTTKLALWKWGVLPTIARTPSLDVLFKLRLYTTIARISHRHAVACLLAGVPPFAVELMRYHQVPRERRICRFCRVRSAVEDESHILFSCPNNALAAERDTFHTRVLALRPRTLEARRRLTDWRFLAMALLDDELLATAAEYIHAAFEACKGTPVYEILTDEDWAAVPERVD</sequence>
<dbReference type="AlphaFoldDB" id="A0A1M2VGX1"/>
<reference evidence="2 3" key="1">
    <citation type="submission" date="2016-10" db="EMBL/GenBank/DDBJ databases">
        <title>Genome sequence of the basidiomycete white-rot fungus Trametes pubescens.</title>
        <authorList>
            <person name="Makela M.R."/>
            <person name="Granchi Z."/>
            <person name="Peng M."/>
            <person name="De Vries R.P."/>
            <person name="Grigoriev I."/>
            <person name="Riley R."/>
            <person name="Hilden K."/>
        </authorList>
    </citation>
    <scope>NUCLEOTIDE SEQUENCE [LARGE SCALE GENOMIC DNA]</scope>
    <source>
        <strain evidence="2 3">FBCC735</strain>
    </source>
</reference>
<protein>
    <recommendedName>
        <fullName evidence="1">Reverse transcriptase domain-containing protein</fullName>
    </recommendedName>
</protein>
<dbReference type="InterPro" id="IPR000477">
    <property type="entry name" value="RT_dom"/>
</dbReference>
<proteinExistence type="predicted"/>
<feature type="domain" description="Reverse transcriptase" evidence="1">
    <location>
        <begin position="1"/>
        <end position="265"/>
    </location>
</feature>
<dbReference type="InterPro" id="IPR043502">
    <property type="entry name" value="DNA/RNA_pol_sf"/>
</dbReference>
<dbReference type="PANTHER" id="PTHR47027">
    <property type="entry name" value="REVERSE TRANSCRIPTASE DOMAIN-CONTAINING PROTEIN"/>
    <property type="match status" value="1"/>
</dbReference>
<name>A0A1M2VGX1_TRAPU</name>
<dbReference type="CDD" id="cd01650">
    <property type="entry name" value="RT_nLTR_like"/>
    <property type="match status" value="1"/>
</dbReference>
<comment type="caution">
    <text evidence="2">The sequence shown here is derived from an EMBL/GenBank/DDBJ whole genome shotgun (WGS) entry which is preliminary data.</text>
</comment>
<dbReference type="OMA" id="VEYYVRH"/>
<dbReference type="Pfam" id="PF00078">
    <property type="entry name" value="RVT_1"/>
    <property type="match status" value="1"/>
</dbReference>
<organism evidence="2 3">
    <name type="scientific">Trametes pubescens</name>
    <name type="common">White-rot fungus</name>
    <dbReference type="NCBI Taxonomy" id="154538"/>
    <lineage>
        <taxon>Eukaryota</taxon>
        <taxon>Fungi</taxon>
        <taxon>Dikarya</taxon>
        <taxon>Basidiomycota</taxon>
        <taxon>Agaricomycotina</taxon>
        <taxon>Agaricomycetes</taxon>
        <taxon>Polyporales</taxon>
        <taxon>Polyporaceae</taxon>
        <taxon>Trametes</taxon>
    </lineage>
</organism>
<gene>
    <name evidence="2" type="ORF">TRAPUB_2347</name>
</gene>
<dbReference type="STRING" id="154538.A0A1M2VGX1"/>